<gene>
    <name evidence="2" type="ORF">QBC34DRAFT_8257</name>
</gene>
<protein>
    <recommendedName>
        <fullName evidence="4">Transmembrane protein</fullName>
    </recommendedName>
</protein>
<evidence type="ECO:0008006" key="4">
    <source>
        <dbReference type="Google" id="ProtNLM"/>
    </source>
</evidence>
<evidence type="ECO:0000313" key="2">
    <source>
        <dbReference type="EMBL" id="KAK4456060.1"/>
    </source>
</evidence>
<dbReference type="Proteomes" id="UP001321760">
    <property type="component" value="Unassembled WGS sequence"/>
</dbReference>
<proteinExistence type="predicted"/>
<feature type="transmembrane region" description="Helical" evidence="1">
    <location>
        <begin position="48"/>
        <end position="70"/>
    </location>
</feature>
<keyword evidence="1" id="KW-1133">Transmembrane helix</keyword>
<sequence length="115" mass="13226">MAARRKSPKTKRDQRRQICVKSDSRERSRLYCAKKYEFCNIDTARTGMILPAAITVLFTSSFSALSFSFIPQEPHLYLWRFLHGSAQLFVLLQRAHVLCIFLGRKGGHVGMFTRG</sequence>
<reference evidence="2" key="2">
    <citation type="submission" date="2023-05" db="EMBL/GenBank/DDBJ databases">
        <authorList>
            <consortium name="Lawrence Berkeley National Laboratory"/>
            <person name="Steindorff A."/>
            <person name="Hensen N."/>
            <person name="Bonometti L."/>
            <person name="Westerberg I."/>
            <person name="Brannstrom I.O."/>
            <person name="Guillou S."/>
            <person name="Cros-Aarteil S."/>
            <person name="Calhoun S."/>
            <person name="Haridas S."/>
            <person name="Kuo A."/>
            <person name="Mondo S."/>
            <person name="Pangilinan J."/>
            <person name="Riley R."/>
            <person name="Labutti K."/>
            <person name="Andreopoulos B."/>
            <person name="Lipzen A."/>
            <person name="Chen C."/>
            <person name="Yanf M."/>
            <person name="Daum C."/>
            <person name="Ng V."/>
            <person name="Clum A."/>
            <person name="Ohm R."/>
            <person name="Martin F."/>
            <person name="Silar P."/>
            <person name="Natvig D."/>
            <person name="Lalanne C."/>
            <person name="Gautier V."/>
            <person name="Ament-Velasquez S.L."/>
            <person name="Kruys A."/>
            <person name="Hutchinson M.I."/>
            <person name="Powell A.J."/>
            <person name="Barry K."/>
            <person name="Miller A.N."/>
            <person name="Grigoriev I.V."/>
            <person name="Debuchy R."/>
            <person name="Gladieux P."/>
            <person name="Thoren M.H."/>
            <person name="Johannesson H."/>
        </authorList>
    </citation>
    <scope>NUCLEOTIDE SEQUENCE</scope>
    <source>
        <strain evidence="2">PSN243</strain>
    </source>
</reference>
<keyword evidence="1" id="KW-0472">Membrane</keyword>
<keyword evidence="1" id="KW-0812">Transmembrane</keyword>
<organism evidence="2 3">
    <name type="scientific">Podospora aff. communis PSN243</name>
    <dbReference type="NCBI Taxonomy" id="3040156"/>
    <lineage>
        <taxon>Eukaryota</taxon>
        <taxon>Fungi</taxon>
        <taxon>Dikarya</taxon>
        <taxon>Ascomycota</taxon>
        <taxon>Pezizomycotina</taxon>
        <taxon>Sordariomycetes</taxon>
        <taxon>Sordariomycetidae</taxon>
        <taxon>Sordariales</taxon>
        <taxon>Podosporaceae</taxon>
        <taxon>Podospora</taxon>
    </lineage>
</organism>
<feature type="transmembrane region" description="Helical" evidence="1">
    <location>
        <begin position="82"/>
        <end position="103"/>
    </location>
</feature>
<accession>A0AAV9H7K8</accession>
<comment type="caution">
    <text evidence="2">The sequence shown here is derived from an EMBL/GenBank/DDBJ whole genome shotgun (WGS) entry which is preliminary data.</text>
</comment>
<evidence type="ECO:0000313" key="3">
    <source>
        <dbReference type="Proteomes" id="UP001321760"/>
    </source>
</evidence>
<evidence type="ECO:0000256" key="1">
    <source>
        <dbReference type="SAM" id="Phobius"/>
    </source>
</evidence>
<reference evidence="2" key="1">
    <citation type="journal article" date="2023" name="Mol. Phylogenet. Evol.">
        <title>Genome-scale phylogeny and comparative genomics of the fungal order Sordariales.</title>
        <authorList>
            <person name="Hensen N."/>
            <person name="Bonometti L."/>
            <person name="Westerberg I."/>
            <person name="Brannstrom I.O."/>
            <person name="Guillou S."/>
            <person name="Cros-Aarteil S."/>
            <person name="Calhoun S."/>
            <person name="Haridas S."/>
            <person name="Kuo A."/>
            <person name="Mondo S."/>
            <person name="Pangilinan J."/>
            <person name="Riley R."/>
            <person name="LaButti K."/>
            <person name="Andreopoulos B."/>
            <person name="Lipzen A."/>
            <person name="Chen C."/>
            <person name="Yan M."/>
            <person name="Daum C."/>
            <person name="Ng V."/>
            <person name="Clum A."/>
            <person name="Steindorff A."/>
            <person name="Ohm R.A."/>
            <person name="Martin F."/>
            <person name="Silar P."/>
            <person name="Natvig D.O."/>
            <person name="Lalanne C."/>
            <person name="Gautier V."/>
            <person name="Ament-Velasquez S.L."/>
            <person name="Kruys A."/>
            <person name="Hutchinson M.I."/>
            <person name="Powell A.J."/>
            <person name="Barry K."/>
            <person name="Miller A.N."/>
            <person name="Grigoriev I.V."/>
            <person name="Debuchy R."/>
            <person name="Gladieux P."/>
            <person name="Hiltunen Thoren M."/>
            <person name="Johannesson H."/>
        </authorList>
    </citation>
    <scope>NUCLEOTIDE SEQUENCE</scope>
    <source>
        <strain evidence="2">PSN243</strain>
    </source>
</reference>
<dbReference type="EMBL" id="MU865913">
    <property type="protein sequence ID" value="KAK4456060.1"/>
    <property type="molecule type" value="Genomic_DNA"/>
</dbReference>
<name>A0AAV9H7K8_9PEZI</name>
<keyword evidence="3" id="KW-1185">Reference proteome</keyword>
<dbReference type="AlphaFoldDB" id="A0AAV9H7K8"/>